<accession>B4K4J8</accession>
<sequence>MCYVSVKQHNSALRFIRLLMYLTLIVPPCPHLQLRLLYTASMIVYLCLISRWRIAFNYHVDYDRLNDTVSYVLDLLNFVALTVSHFVISFQLIWQSRSSQIETQFLHIQNVLYEKIGHKVNASRSRLITNRVFRLLLFRILILLGSTVYNNTSSNESLLLIANFYSQVVLILRCSEFTLQSALVLIIYQEMHEAASAVISRLESSRCDTWSLHRLPLKHIACLQQLHLLLWNLQRDIEKYFKRALIVLMLKFFIDTSVHPYWAYVNRIQTNNVPMQIWCATEELGILLEMCMPCWLWTRCDQLQRKFRAIFHGVSVDRRNEQLNTALLRVSAQLGQESCEFTVGGLLTINNNLLGKVSYEFMHPK</sequence>
<keyword evidence="5 6" id="KW-0472">Membrane</keyword>
<dbReference type="GO" id="GO:0050909">
    <property type="term" value="P:sensory perception of taste"/>
    <property type="evidence" value="ECO:0007669"/>
    <property type="project" value="InterPro"/>
</dbReference>
<evidence type="ECO:0000313" key="8">
    <source>
        <dbReference type="Proteomes" id="UP000009192"/>
    </source>
</evidence>
<dbReference type="eggNOG" id="ENOG502T6P4">
    <property type="taxonomic scope" value="Eukaryota"/>
</dbReference>
<feature type="transmembrane region" description="Helical" evidence="6">
    <location>
        <begin position="12"/>
        <end position="29"/>
    </location>
</feature>
<feature type="transmembrane region" description="Helical" evidence="6">
    <location>
        <begin position="36"/>
        <end position="55"/>
    </location>
</feature>
<dbReference type="OrthoDB" id="7862671at2759"/>
<comment type="similarity">
    <text evidence="6">Belongs to the insect chemoreceptor superfamily. Gustatory receptor (GR) family.</text>
</comment>
<comment type="subcellular location">
    <subcellularLocation>
        <location evidence="1 6">Cell membrane</location>
        <topology evidence="1 6">Multi-pass membrane protein</topology>
    </subcellularLocation>
</comment>
<evidence type="ECO:0000256" key="4">
    <source>
        <dbReference type="ARBA" id="ARBA00022989"/>
    </source>
</evidence>
<dbReference type="Pfam" id="PF08395">
    <property type="entry name" value="7tm_7"/>
    <property type="match status" value="1"/>
</dbReference>
<feature type="transmembrane region" description="Helical" evidence="6">
    <location>
        <begin position="75"/>
        <end position="94"/>
    </location>
</feature>
<dbReference type="GO" id="GO:0007165">
    <property type="term" value="P:signal transduction"/>
    <property type="evidence" value="ECO:0007669"/>
    <property type="project" value="UniProtKB-KW"/>
</dbReference>
<comment type="function">
    <text evidence="6">Gustatory receptor which mediates acceptance or avoidance behavior, depending on its substrates.</text>
</comment>
<dbReference type="EMBL" id="CH933806">
    <property type="protein sequence ID" value="EDW14974.2"/>
    <property type="molecule type" value="Genomic_DNA"/>
</dbReference>
<keyword evidence="2 6" id="KW-1003">Cell membrane</keyword>
<keyword evidence="4 6" id="KW-1133">Transmembrane helix</keyword>
<evidence type="ECO:0000256" key="1">
    <source>
        <dbReference type="ARBA" id="ARBA00004651"/>
    </source>
</evidence>
<evidence type="ECO:0000256" key="6">
    <source>
        <dbReference type="RuleBase" id="RU363108"/>
    </source>
</evidence>
<evidence type="ECO:0000256" key="3">
    <source>
        <dbReference type="ARBA" id="ARBA00022692"/>
    </source>
</evidence>
<keyword evidence="3 6" id="KW-0812">Transmembrane</keyword>
<dbReference type="GO" id="GO:0005886">
    <property type="term" value="C:plasma membrane"/>
    <property type="evidence" value="ECO:0007669"/>
    <property type="project" value="UniProtKB-SubCell"/>
</dbReference>
<comment type="caution">
    <text evidence="6">Lacks conserved residue(s) required for the propagation of feature annotation.</text>
</comment>
<evidence type="ECO:0000256" key="5">
    <source>
        <dbReference type="ARBA" id="ARBA00023136"/>
    </source>
</evidence>
<reference evidence="7 8" key="1">
    <citation type="journal article" date="2007" name="Nature">
        <title>Evolution of genes and genomes on the Drosophila phylogeny.</title>
        <authorList>
            <consortium name="Drosophila 12 Genomes Consortium"/>
            <person name="Clark A.G."/>
            <person name="Eisen M.B."/>
            <person name="Smith D.R."/>
            <person name="Bergman C.M."/>
            <person name="Oliver B."/>
            <person name="Markow T.A."/>
            <person name="Kaufman T.C."/>
            <person name="Kellis M."/>
            <person name="Gelbart W."/>
            <person name="Iyer V.N."/>
            <person name="Pollard D.A."/>
            <person name="Sackton T.B."/>
            <person name="Larracuente A.M."/>
            <person name="Singh N.D."/>
            <person name="Abad J.P."/>
            <person name="Abt D.N."/>
            <person name="Adryan B."/>
            <person name="Aguade M."/>
            <person name="Akashi H."/>
            <person name="Anderson W.W."/>
            <person name="Aquadro C.F."/>
            <person name="Ardell D.H."/>
            <person name="Arguello R."/>
            <person name="Artieri C.G."/>
            <person name="Barbash D.A."/>
            <person name="Barker D."/>
            <person name="Barsanti P."/>
            <person name="Batterham P."/>
            <person name="Batzoglou S."/>
            <person name="Begun D."/>
            <person name="Bhutkar A."/>
            <person name="Blanco E."/>
            <person name="Bosak S.A."/>
            <person name="Bradley R.K."/>
            <person name="Brand A.D."/>
            <person name="Brent M.R."/>
            <person name="Brooks A.N."/>
            <person name="Brown R.H."/>
            <person name="Butlin R.K."/>
            <person name="Caggese C."/>
            <person name="Calvi B.R."/>
            <person name="Bernardo de Carvalho A."/>
            <person name="Caspi A."/>
            <person name="Castrezana S."/>
            <person name="Celniker S.E."/>
            <person name="Chang J.L."/>
            <person name="Chapple C."/>
            <person name="Chatterji S."/>
            <person name="Chinwalla A."/>
            <person name="Civetta A."/>
            <person name="Clifton S.W."/>
            <person name="Comeron J.M."/>
            <person name="Costello J.C."/>
            <person name="Coyne J.A."/>
            <person name="Daub J."/>
            <person name="David R.G."/>
            <person name="Delcher A.L."/>
            <person name="Delehaunty K."/>
            <person name="Do C.B."/>
            <person name="Ebling H."/>
            <person name="Edwards K."/>
            <person name="Eickbush T."/>
            <person name="Evans J.D."/>
            <person name="Filipski A."/>
            <person name="Findeiss S."/>
            <person name="Freyhult E."/>
            <person name="Fulton L."/>
            <person name="Fulton R."/>
            <person name="Garcia A.C."/>
            <person name="Gardiner A."/>
            <person name="Garfield D.A."/>
            <person name="Garvin B.E."/>
            <person name="Gibson G."/>
            <person name="Gilbert D."/>
            <person name="Gnerre S."/>
            <person name="Godfrey J."/>
            <person name="Good R."/>
            <person name="Gotea V."/>
            <person name="Gravely B."/>
            <person name="Greenberg A.J."/>
            <person name="Griffiths-Jones S."/>
            <person name="Gross S."/>
            <person name="Guigo R."/>
            <person name="Gustafson E.A."/>
            <person name="Haerty W."/>
            <person name="Hahn M.W."/>
            <person name="Halligan D.L."/>
            <person name="Halpern A.L."/>
            <person name="Halter G.M."/>
            <person name="Han M.V."/>
            <person name="Heger A."/>
            <person name="Hillier L."/>
            <person name="Hinrichs A.S."/>
            <person name="Holmes I."/>
            <person name="Hoskins R.A."/>
            <person name="Hubisz M.J."/>
            <person name="Hultmark D."/>
            <person name="Huntley M.A."/>
            <person name="Jaffe D.B."/>
            <person name="Jagadeeshan S."/>
            <person name="Jeck W.R."/>
            <person name="Johnson J."/>
            <person name="Jones C.D."/>
            <person name="Jordan W.C."/>
            <person name="Karpen G.H."/>
            <person name="Kataoka E."/>
            <person name="Keightley P.D."/>
            <person name="Kheradpour P."/>
            <person name="Kirkness E.F."/>
            <person name="Koerich L.B."/>
            <person name="Kristiansen K."/>
            <person name="Kudrna D."/>
            <person name="Kulathinal R.J."/>
            <person name="Kumar S."/>
            <person name="Kwok R."/>
            <person name="Lander E."/>
            <person name="Langley C.H."/>
            <person name="Lapoint R."/>
            <person name="Lazzaro B.P."/>
            <person name="Lee S.J."/>
            <person name="Levesque L."/>
            <person name="Li R."/>
            <person name="Lin C.F."/>
            <person name="Lin M.F."/>
            <person name="Lindblad-Toh K."/>
            <person name="Llopart A."/>
            <person name="Long M."/>
            <person name="Low L."/>
            <person name="Lozovsky E."/>
            <person name="Lu J."/>
            <person name="Luo M."/>
            <person name="Machado C.A."/>
            <person name="Makalowski W."/>
            <person name="Marzo M."/>
            <person name="Matsuda M."/>
            <person name="Matzkin L."/>
            <person name="McAllister B."/>
            <person name="McBride C.S."/>
            <person name="McKernan B."/>
            <person name="McKernan K."/>
            <person name="Mendez-Lago M."/>
            <person name="Minx P."/>
            <person name="Mollenhauer M.U."/>
            <person name="Montooth K."/>
            <person name="Mount S.M."/>
            <person name="Mu X."/>
            <person name="Myers E."/>
            <person name="Negre B."/>
            <person name="Newfeld S."/>
            <person name="Nielsen R."/>
            <person name="Noor M.A."/>
            <person name="O'Grady P."/>
            <person name="Pachter L."/>
            <person name="Papaceit M."/>
            <person name="Parisi M.J."/>
            <person name="Parisi M."/>
            <person name="Parts L."/>
            <person name="Pedersen J.S."/>
            <person name="Pesole G."/>
            <person name="Phillippy A.M."/>
            <person name="Ponting C.P."/>
            <person name="Pop M."/>
            <person name="Porcelli D."/>
            <person name="Powell J.R."/>
            <person name="Prohaska S."/>
            <person name="Pruitt K."/>
            <person name="Puig M."/>
            <person name="Quesneville H."/>
            <person name="Ram K.R."/>
            <person name="Rand D."/>
            <person name="Rasmussen M.D."/>
            <person name="Reed L.K."/>
            <person name="Reenan R."/>
            <person name="Reily A."/>
            <person name="Remington K.A."/>
            <person name="Rieger T.T."/>
            <person name="Ritchie M.G."/>
            <person name="Robin C."/>
            <person name="Rogers Y.H."/>
            <person name="Rohde C."/>
            <person name="Rozas J."/>
            <person name="Rubenfield M.J."/>
            <person name="Ruiz A."/>
            <person name="Russo S."/>
            <person name="Salzberg S.L."/>
            <person name="Sanchez-Gracia A."/>
            <person name="Saranga D.J."/>
            <person name="Sato H."/>
            <person name="Schaeffer S.W."/>
            <person name="Schatz M.C."/>
            <person name="Schlenke T."/>
            <person name="Schwartz R."/>
            <person name="Segarra C."/>
            <person name="Singh R.S."/>
            <person name="Sirot L."/>
            <person name="Sirota M."/>
            <person name="Sisneros N.B."/>
            <person name="Smith C.D."/>
            <person name="Smith T.F."/>
            <person name="Spieth J."/>
            <person name="Stage D.E."/>
            <person name="Stark A."/>
            <person name="Stephan W."/>
            <person name="Strausberg R.L."/>
            <person name="Strempel S."/>
            <person name="Sturgill D."/>
            <person name="Sutton G."/>
            <person name="Sutton G.G."/>
            <person name="Tao W."/>
            <person name="Teichmann S."/>
            <person name="Tobari Y.N."/>
            <person name="Tomimura Y."/>
            <person name="Tsolas J.M."/>
            <person name="Valente V.L."/>
            <person name="Venter E."/>
            <person name="Venter J.C."/>
            <person name="Vicario S."/>
            <person name="Vieira F.G."/>
            <person name="Vilella A.J."/>
            <person name="Villasante A."/>
            <person name="Walenz B."/>
            <person name="Wang J."/>
            <person name="Wasserman M."/>
            <person name="Watts T."/>
            <person name="Wilson D."/>
            <person name="Wilson R.K."/>
            <person name="Wing R.A."/>
            <person name="Wolfner M.F."/>
            <person name="Wong A."/>
            <person name="Wong G.K."/>
            <person name="Wu C.I."/>
            <person name="Wu G."/>
            <person name="Yamamoto D."/>
            <person name="Yang H.P."/>
            <person name="Yang S.P."/>
            <person name="Yorke J.A."/>
            <person name="Yoshida K."/>
            <person name="Zdobnov E."/>
            <person name="Zhang P."/>
            <person name="Zhang Y."/>
            <person name="Zimin A.V."/>
            <person name="Baldwin J."/>
            <person name="Abdouelleil A."/>
            <person name="Abdulkadir J."/>
            <person name="Abebe A."/>
            <person name="Abera B."/>
            <person name="Abreu J."/>
            <person name="Acer S.C."/>
            <person name="Aftuck L."/>
            <person name="Alexander A."/>
            <person name="An P."/>
            <person name="Anderson E."/>
            <person name="Anderson S."/>
            <person name="Arachi H."/>
            <person name="Azer M."/>
            <person name="Bachantsang P."/>
            <person name="Barry A."/>
            <person name="Bayul T."/>
            <person name="Berlin A."/>
            <person name="Bessette D."/>
            <person name="Bloom T."/>
            <person name="Blye J."/>
            <person name="Boguslavskiy L."/>
            <person name="Bonnet C."/>
            <person name="Boukhgalter B."/>
            <person name="Bourzgui I."/>
            <person name="Brown A."/>
            <person name="Cahill P."/>
            <person name="Channer S."/>
            <person name="Cheshatsang Y."/>
            <person name="Chuda L."/>
            <person name="Citroen M."/>
            <person name="Collymore A."/>
            <person name="Cooke P."/>
            <person name="Costello M."/>
            <person name="D'Aco K."/>
            <person name="Daza R."/>
            <person name="De Haan G."/>
            <person name="DeGray S."/>
            <person name="DeMaso C."/>
            <person name="Dhargay N."/>
            <person name="Dooley K."/>
            <person name="Dooley E."/>
            <person name="Doricent M."/>
            <person name="Dorje P."/>
            <person name="Dorjee K."/>
            <person name="Dupes A."/>
            <person name="Elong R."/>
            <person name="Falk J."/>
            <person name="Farina A."/>
            <person name="Faro S."/>
            <person name="Ferguson D."/>
            <person name="Fisher S."/>
            <person name="Foley C.D."/>
            <person name="Franke A."/>
            <person name="Friedrich D."/>
            <person name="Gadbois L."/>
            <person name="Gearin G."/>
            <person name="Gearin C.R."/>
            <person name="Giannoukos G."/>
            <person name="Goode T."/>
            <person name="Graham J."/>
            <person name="Grandbois E."/>
            <person name="Grewal S."/>
            <person name="Gyaltsen K."/>
            <person name="Hafez N."/>
            <person name="Hagos B."/>
            <person name="Hall J."/>
            <person name="Henson C."/>
            <person name="Hollinger A."/>
            <person name="Honan T."/>
            <person name="Huard M.D."/>
            <person name="Hughes L."/>
            <person name="Hurhula B."/>
            <person name="Husby M.E."/>
            <person name="Kamat A."/>
            <person name="Kanga B."/>
            <person name="Kashin S."/>
            <person name="Khazanovich D."/>
            <person name="Kisner P."/>
            <person name="Lance K."/>
            <person name="Lara M."/>
            <person name="Lee W."/>
            <person name="Lennon N."/>
            <person name="Letendre F."/>
            <person name="LeVine R."/>
            <person name="Lipovsky A."/>
            <person name="Liu X."/>
            <person name="Liu J."/>
            <person name="Liu S."/>
            <person name="Lokyitsang T."/>
            <person name="Lokyitsang Y."/>
            <person name="Lubonja R."/>
            <person name="Lui A."/>
            <person name="MacDonald P."/>
            <person name="Magnisalis V."/>
            <person name="Maru K."/>
            <person name="Matthews C."/>
            <person name="McCusker W."/>
            <person name="McDonough S."/>
            <person name="Mehta T."/>
            <person name="Meldrim J."/>
            <person name="Meneus L."/>
            <person name="Mihai O."/>
            <person name="Mihalev A."/>
            <person name="Mihova T."/>
            <person name="Mittelman R."/>
            <person name="Mlenga V."/>
            <person name="Montmayeur A."/>
            <person name="Mulrain L."/>
            <person name="Navidi A."/>
            <person name="Naylor J."/>
            <person name="Negash T."/>
            <person name="Nguyen T."/>
            <person name="Nguyen N."/>
            <person name="Nicol R."/>
            <person name="Norbu C."/>
            <person name="Norbu N."/>
            <person name="Novod N."/>
            <person name="O'Neill B."/>
            <person name="Osman S."/>
            <person name="Markiewicz E."/>
            <person name="Oyono O.L."/>
            <person name="Patti C."/>
            <person name="Phunkhang P."/>
            <person name="Pierre F."/>
            <person name="Priest M."/>
            <person name="Raghuraman S."/>
            <person name="Rege F."/>
            <person name="Reyes R."/>
            <person name="Rise C."/>
            <person name="Rogov P."/>
            <person name="Ross K."/>
            <person name="Ryan E."/>
            <person name="Settipalli S."/>
            <person name="Shea T."/>
            <person name="Sherpa N."/>
            <person name="Shi L."/>
            <person name="Shih D."/>
            <person name="Sparrow T."/>
            <person name="Spaulding J."/>
            <person name="Stalker J."/>
            <person name="Stange-Thomann N."/>
            <person name="Stavropoulos S."/>
            <person name="Stone C."/>
            <person name="Strader C."/>
            <person name="Tesfaye S."/>
            <person name="Thomson T."/>
            <person name="Thoulutsang Y."/>
            <person name="Thoulutsang D."/>
            <person name="Topham K."/>
            <person name="Topping I."/>
            <person name="Tsamla T."/>
            <person name="Vassiliev H."/>
            <person name="Vo A."/>
            <person name="Wangchuk T."/>
            <person name="Wangdi T."/>
            <person name="Weiand M."/>
            <person name="Wilkinson J."/>
            <person name="Wilson A."/>
            <person name="Yadav S."/>
            <person name="Young G."/>
            <person name="Yu Q."/>
            <person name="Zembek L."/>
            <person name="Zhong D."/>
            <person name="Zimmer A."/>
            <person name="Zwirko Z."/>
            <person name="Jaffe D.B."/>
            <person name="Alvarez P."/>
            <person name="Brockman W."/>
            <person name="Butler J."/>
            <person name="Chin C."/>
            <person name="Gnerre S."/>
            <person name="Grabherr M."/>
            <person name="Kleber M."/>
            <person name="Mauceli E."/>
            <person name="MacCallum I."/>
        </authorList>
    </citation>
    <scope>NUCLEOTIDE SEQUENCE [LARGE SCALE GENOMIC DNA]</scope>
    <source>
        <strain evidence="8">Tucson 15081-1352.22</strain>
    </source>
</reference>
<dbReference type="InterPro" id="IPR013604">
    <property type="entry name" value="7TM_chemorcpt"/>
</dbReference>
<proteinExistence type="inferred from homology"/>
<dbReference type="Proteomes" id="UP000009192">
    <property type="component" value="Unassembled WGS sequence"/>
</dbReference>
<dbReference type="HOGENOM" id="CLU_058302_0_0_1"/>
<dbReference type="AlphaFoldDB" id="B4K4J8"/>
<evidence type="ECO:0000313" key="7">
    <source>
        <dbReference type="EMBL" id="EDW14974.2"/>
    </source>
</evidence>
<name>B4K4J8_DROMO</name>
<keyword evidence="6" id="KW-0675">Receptor</keyword>
<keyword evidence="8" id="KW-1185">Reference proteome</keyword>
<gene>
    <name evidence="7" type="primary">Dmoj\GI24561</name>
    <name evidence="7" type="ORF">Dmoj_GI24561</name>
</gene>
<dbReference type="InParanoid" id="B4K4J8"/>
<keyword evidence="6" id="KW-0807">Transducer</keyword>
<organism evidence="7 8">
    <name type="scientific">Drosophila mojavensis</name>
    <name type="common">Fruit fly</name>
    <dbReference type="NCBI Taxonomy" id="7230"/>
    <lineage>
        <taxon>Eukaryota</taxon>
        <taxon>Metazoa</taxon>
        <taxon>Ecdysozoa</taxon>
        <taxon>Arthropoda</taxon>
        <taxon>Hexapoda</taxon>
        <taxon>Insecta</taxon>
        <taxon>Pterygota</taxon>
        <taxon>Neoptera</taxon>
        <taxon>Endopterygota</taxon>
        <taxon>Diptera</taxon>
        <taxon>Brachycera</taxon>
        <taxon>Muscomorpha</taxon>
        <taxon>Ephydroidea</taxon>
        <taxon>Drosophilidae</taxon>
        <taxon>Drosophila</taxon>
    </lineage>
</organism>
<protein>
    <recommendedName>
        <fullName evidence="6">Gustatory receptor</fullName>
    </recommendedName>
</protein>
<evidence type="ECO:0000256" key="2">
    <source>
        <dbReference type="ARBA" id="ARBA00022475"/>
    </source>
</evidence>
<dbReference type="KEGG" id="dmo:Dmoj_GI24561"/>